<name>A0A1H5FSY9_9PSED</name>
<dbReference type="Proteomes" id="UP000183114">
    <property type="component" value="Unassembled WGS sequence"/>
</dbReference>
<organism evidence="1 2">
    <name type="scientific">Pseudomonas frederiksbergensis</name>
    <dbReference type="NCBI Taxonomy" id="104087"/>
    <lineage>
        <taxon>Bacteria</taxon>
        <taxon>Pseudomonadati</taxon>
        <taxon>Pseudomonadota</taxon>
        <taxon>Gammaproteobacteria</taxon>
        <taxon>Pseudomonadales</taxon>
        <taxon>Pseudomonadaceae</taxon>
        <taxon>Pseudomonas</taxon>
    </lineage>
</organism>
<dbReference type="AlphaFoldDB" id="A0A1H5FSY9"/>
<dbReference type="PIRSF" id="PIRSF001439">
    <property type="entry name" value="CryM"/>
    <property type="match status" value="1"/>
</dbReference>
<dbReference type="Gene3D" id="3.40.50.720">
    <property type="entry name" value="NAD(P)-binding Rossmann-like Domain"/>
    <property type="match status" value="1"/>
</dbReference>
<dbReference type="SUPFAM" id="SSF51735">
    <property type="entry name" value="NAD(P)-binding Rossmann-fold domains"/>
    <property type="match status" value="1"/>
</dbReference>
<dbReference type="InterPro" id="IPR036291">
    <property type="entry name" value="NAD(P)-bd_dom_sf"/>
</dbReference>
<dbReference type="EMBL" id="FNTF01000002">
    <property type="protein sequence ID" value="SEE06523.1"/>
    <property type="molecule type" value="Genomic_DNA"/>
</dbReference>
<dbReference type="PANTHER" id="PTHR13812:SF19">
    <property type="entry name" value="KETIMINE REDUCTASE MU-CRYSTALLIN"/>
    <property type="match status" value="1"/>
</dbReference>
<sequence length="329" mass="35480">MLLLNSEDIERCINFPRLVQALEEAHRGFALASPVVPQRLIITHERQRAFSLFMPAFIPQSQTLGIKVSSFHPGNAERGLSSVNGAVLLMDIETGQLLAILDGATLTALRTSAMSALATDKLCPHERLNLAVIGAGTQAAAHIRAMTTIRELGWIKVFSRRFNQSVALAERLSNELSLPITAVRSMDEALADADIVCTTTSHDRAQPLIMAHQLKPSAHVNAIGGSSLLACEIDPAMLADAQVHVDHLGCARCESGEISQALALSIIGEKDIREMSALVADHSPPAMLKRGLSYFRSVGHASQDMVTATCIYALAKEKHIGMNCNYLST</sequence>
<dbReference type="RefSeq" id="WP_074878205.1">
    <property type="nucleotide sequence ID" value="NZ_FNTF01000002.1"/>
</dbReference>
<gene>
    <name evidence="1" type="ORF">SAMN04490185_4852</name>
</gene>
<dbReference type="Gene3D" id="3.30.1780.10">
    <property type="entry name" value="ornithine cyclodeaminase, domain 1"/>
    <property type="match status" value="1"/>
</dbReference>
<proteinExistence type="predicted"/>
<evidence type="ECO:0000313" key="2">
    <source>
        <dbReference type="Proteomes" id="UP000183114"/>
    </source>
</evidence>
<dbReference type="InterPro" id="IPR023401">
    <property type="entry name" value="ODC_N"/>
</dbReference>
<protein>
    <submittedName>
        <fullName evidence="1">Ornithine cyclodeaminase</fullName>
    </submittedName>
</protein>
<dbReference type="InterPro" id="IPR003462">
    <property type="entry name" value="ODC_Mu_crystall"/>
</dbReference>
<accession>A0A1H5FSY9</accession>
<dbReference type="GO" id="GO:0005737">
    <property type="term" value="C:cytoplasm"/>
    <property type="evidence" value="ECO:0007669"/>
    <property type="project" value="TreeGrafter"/>
</dbReference>
<reference evidence="1 2" key="1">
    <citation type="submission" date="2016-10" db="EMBL/GenBank/DDBJ databases">
        <authorList>
            <person name="de Groot N.N."/>
        </authorList>
    </citation>
    <scope>NUCLEOTIDE SEQUENCE [LARGE SCALE GENOMIC DNA]</scope>
    <source>
        <strain evidence="1 2">BS3655</strain>
    </source>
</reference>
<evidence type="ECO:0000313" key="1">
    <source>
        <dbReference type="EMBL" id="SEE06523.1"/>
    </source>
</evidence>
<dbReference type="Pfam" id="PF02423">
    <property type="entry name" value="OCD_Mu_crystall"/>
    <property type="match status" value="1"/>
</dbReference>
<dbReference type="PANTHER" id="PTHR13812">
    <property type="entry name" value="KETIMINE REDUCTASE MU-CRYSTALLIN"/>
    <property type="match status" value="1"/>
</dbReference>